<evidence type="ECO:0000313" key="2">
    <source>
        <dbReference type="Proteomes" id="UP000237105"/>
    </source>
</evidence>
<name>A0A2P5CSM7_PARAD</name>
<dbReference type="Proteomes" id="UP000237105">
    <property type="component" value="Unassembled WGS sequence"/>
</dbReference>
<accession>A0A2P5CSM7</accession>
<comment type="caution">
    <text evidence="1">The sequence shown here is derived from an EMBL/GenBank/DDBJ whole genome shotgun (WGS) entry which is preliminary data.</text>
</comment>
<evidence type="ECO:0000313" key="1">
    <source>
        <dbReference type="EMBL" id="PON64032.1"/>
    </source>
</evidence>
<reference evidence="2" key="1">
    <citation type="submission" date="2016-06" db="EMBL/GenBank/DDBJ databases">
        <title>Parallel loss of symbiosis genes in relatives of nitrogen-fixing non-legume Parasponia.</title>
        <authorList>
            <person name="Van Velzen R."/>
            <person name="Holmer R."/>
            <person name="Bu F."/>
            <person name="Rutten L."/>
            <person name="Van Zeijl A."/>
            <person name="Liu W."/>
            <person name="Santuari L."/>
            <person name="Cao Q."/>
            <person name="Sharma T."/>
            <person name="Shen D."/>
            <person name="Roswanjaya Y."/>
            <person name="Wardhani T."/>
            <person name="Kalhor M.S."/>
            <person name="Jansen J."/>
            <person name="Van den Hoogen J."/>
            <person name="Gungor B."/>
            <person name="Hartog M."/>
            <person name="Hontelez J."/>
            <person name="Verver J."/>
            <person name="Yang W.-C."/>
            <person name="Schijlen E."/>
            <person name="Repin R."/>
            <person name="Schilthuizen M."/>
            <person name="Schranz E."/>
            <person name="Heidstra R."/>
            <person name="Miyata K."/>
            <person name="Fedorova E."/>
            <person name="Kohlen W."/>
            <person name="Bisseling T."/>
            <person name="Smit S."/>
            <person name="Geurts R."/>
        </authorList>
    </citation>
    <scope>NUCLEOTIDE SEQUENCE [LARGE SCALE GENOMIC DNA]</scope>
    <source>
        <strain evidence="2">cv. WU1-14</strain>
    </source>
</reference>
<keyword evidence="2" id="KW-1185">Reference proteome</keyword>
<organism evidence="1 2">
    <name type="scientific">Parasponia andersonii</name>
    <name type="common">Sponia andersonii</name>
    <dbReference type="NCBI Taxonomy" id="3476"/>
    <lineage>
        <taxon>Eukaryota</taxon>
        <taxon>Viridiplantae</taxon>
        <taxon>Streptophyta</taxon>
        <taxon>Embryophyta</taxon>
        <taxon>Tracheophyta</taxon>
        <taxon>Spermatophyta</taxon>
        <taxon>Magnoliopsida</taxon>
        <taxon>eudicotyledons</taxon>
        <taxon>Gunneridae</taxon>
        <taxon>Pentapetalae</taxon>
        <taxon>rosids</taxon>
        <taxon>fabids</taxon>
        <taxon>Rosales</taxon>
        <taxon>Cannabaceae</taxon>
        <taxon>Parasponia</taxon>
    </lineage>
</organism>
<proteinExistence type="predicted"/>
<gene>
    <name evidence="1" type="ORF">PanWU01x14_127990</name>
</gene>
<dbReference type="AlphaFoldDB" id="A0A2P5CSM7"/>
<protein>
    <submittedName>
        <fullName evidence="1">Uncharacterized protein</fullName>
    </submittedName>
</protein>
<dbReference type="EMBL" id="JXTB01000099">
    <property type="protein sequence ID" value="PON64032.1"/>
    <property type="molecule type" value="Genomic_DNA"/>
</dbReference>
<sequence length="85" mass="9498">MKNISAECNSAKFVELLALQHPILLSFFHSGSSATPRCRSIVVSMPWRHSTTCTMSWCHEINLVALQCQPLDNVALQCHSLILQC</sequence>
<dbReference type="OrthoDB" id="10632796at2759"/>